<proteinExistence type="predicted"/>
<protein>
    <recommendedName>
        <fullName evidence="3">YokE-like PH domain-containing protein</fullName>
    </recommendedName>
</protein>
<sequence>MRVEANCSYKAHIPQMLTVPGKLILDDHTIIFKAYGKDHTPFDLQFDTDKVVRYKQSKGLLGGKLFIYYNDHEWYKFRHFSKEDLKAINAVLKIN</sequence>
<name>A0ABN5W8M6_9STAP</name>
<accession>A0ABN5W8M6</accession>
<dbReference type="GeneID" id="58050682"/>
<gene>
    <name evidence="1" type="ORF">JMUB590_0919</name>
</gene>
<keyword evidence="2" id="KW-1185">Reference proteome</keyword>
<evidence type="ECO:0000313" key="1">
    <source>
        <dbReference type="EMBL" id="BBD92015.1"/>
    </source>
</evidence>
<evidence type="ECO:0008006" key="3">
    <source>
        <dbReference type="Google" id="ProtNLM"/>
    </source>
</evidence>
<organism evidence="1 2">
    <name type="scientific">Staphylococcus caprae</name>
    <dbReference type="NCBI Taxonomy" id="29380"/>
    <lineage>
        <taxon>Bacteria</taxon>
        <taxon>Bacillati</taxon>
        <taxon>Bacillota</taxon>
        <taxon>Bacilli</taxon>
        <taxon>Bacillales</taxon>
        <taxon>Staphylococcaceae</taxon>
        <taxon>Staphylococcus</taxon>
    </lineage>
</organism>
<dbReference type="RefSeq" id="WP_044466876.1">
    <property type="nucleotide sequence ID" value="NZ_AP018585.1"/>
</dbReference>
<evidence type="ECO:0000313" key="2">
    <source>
        <dbReference type="Proteomes" id="UP000274772"/>
    </source>
</evidence>
<dbReference type="Proteomes" id="UP000274772">
    <property type="component" value="Chromosome"/>
</dbReference>
<dbReference type="EMBL" id="AP018586">
    <property type="protein sequence ID" value="BBD92015.1"/>
    <property type="molecule type" value="Genomic_DNA"/>
</dbReference>
<reference evidence="1 2" key="1">
    <citation type="submission" date="2018-05" db="EMBL/GenBank/DDBJ databases">
        <title>Complete genome sequencing of three human clinical isolates of Staphylococcus caprae reveals virulence factors similar to those of S. epidermidis and S. capitis.</title>
        <authorList>
            <person name="Watanabe S."/>
            <person name="Cui L."/>
        </authorList>
    </citation>
    <scope>NUCLEOTIDE SEQUENCE [LARGE SCALE GENOMIC DNA]</scope>
    <source>
        <strain evidence="1 2">JMUB590</strain>
    </source>
</reference>